<proteinExistence type="predicted"/>
<feature type="non-terminal residue" evidence="1">
    <location>
        <position position="1"/>
    </location>
</feature>
<reference evidence="1" key="1">
    <citation type="submission" date="2014-05" db="EMBL/GenBank/DDBJ databases">
        <authorList>
            <person name="Chronopoulou M."/>
        </authorList>
    </citation>
    <scope>NUCLEOTIDE SEQUENCE</scope>
    <source>
        <tissue evidence="1">Whole organism</tissue>
    </source>
</reference>
<evidence type="ECO:0000313" key="1">
    <source>
        <dbReference type="EMBL" id="CDW20508.1"/>
    </source>
</evidence>
<protein>
    <submittedName>
        <fullName evidence="1">Uncharacterized protein</fullName>
    </submittedName>
</protein>
<accession>A0A0K2T398</accession>
<dbReference type="AlphaFoldDB" id="A0A0K2T398"/>
<sequence>PQKQLWNTFSQPLIPNIAILFTKIHFHIIHSNLILRTTYIEGTVCRDGSSIWTSLDTFFVFYNPITPTISSRLILKT</sequence>
<dbReference type="EMBL" id="HACA01003147">
    <property type="protein sequence ID" value="CDW20508.1"/>
    <property type="molecule type" value="Transcribed_RNA"/>
</dbReference>
<name>A0A0K2T398_LEPSM</name>
<organism evidence="1">
    <name type="scientific">Lepeophtheirus salmonis</name>
    <name type="common">Salmon louse</name>
    <name type="synonym">Caligus salmonis</name>
    <dbReference type="NCBI Taxonomy" id="72036"/>
    <lineage>
        <taxon>Eukaryota</taxon>
        <taxon>Metazoa</taxon>
        <taxon>Ecdysozoa</taxon>
        <taxon>Arthropoda</taxon>
        <taxon>Crustacea</taxon>
        <taxon>Multicrustacea</taxon>
        <taxon>Hexanauplia</taxon>
        <taxon>Copepoda</taxon>
        <taxon>Siphonostomatoida</taxon>
        <taxon>Caligidae</taxon>
        <taxon>Lepeophtheirus</taxon>
    </lineage>
</organism>